<evidence type="ECO:0000256" key="4">
    <source>
        <dbReference type="ARBA" id="ARBA00022833"/>
    </source>
</evidence>
<dbReference type="Pfam" id="PF01435">
    <property type="entry name" value="Peptidase_M48"/>
    <property type="match status" value="1"/>
</dbReference>
<keyword evidence="7" id="KW-1133">Transmembrane helix</keyword>
<comment type="caution">
    <text evidence="10">The sequence shown here is derived from an EMBL/GenBank/DDBJ whole genome shotgun (WGS) entry which is preliminary data.</text>
</comment>
<keyword evidence="1 6" id="KW-0645">Protease</keyword>
<comment type="cofactor">
    <cofactor evidence="6">
        <name>Zn(2+)</name>
        <dbReference type="ChEBI" id="CHEBI:29105"/>
    </cofactor>
    <text evidence="6">Binds 1 zinc ion per subunit.</text>
</comment>
<organism evidence="10 11">
    <name type="scientific">Sphingobium scionense</name>
    <dbReference type="NCBI Taxonomy" id="1404341"/>
    <lineage>
        <taxon>Bacteria</taxon>
        <taxon>Pseudomonadati</taxon>
        <taxon>Pseudomonadota</taxon>
        <taxon>Alphaproteobacteria</taxon>
        <taxon>Sphingomonadales</taxon>
        <taxon>Sphingomonadaceae</taxon>
        <taxon>Sphingobium</taxon>
    </lineage>
</organism>
<dbReference type="Pfam" id="PF16491">
    <property type="entry name" value="Peptidase_M48_N"/>
    <property type="match status" value="1"/>
</dbReference>
<evidence type="ECO:0000256" key="1">
    <source>
        <dbReference type="ARBA" id="ARBA00022670"/>
    </source>
</evidence>
<feature type="transmembrane region" description="Helical" evidence="7">
    <location>
        <begin position="119"/>
        <end position="140"/>
    </location>
</feature>
<comment type="similarity">
    <text evidence="6">Belongs to the peptidase M48 family.</text>
</comment>
<feature type="transmembrane region" description="Helical" evidence="7">
    <location>
        <begin position="34"/>
        <end position="53"/>
    </location>
</feature>
<feature type="transmembrane region" description="Helical" evidence="7">
    <location>
        <begin position="147"/>
        <end position="170"/>
    </location>
</feature>
<keyword evidence="3 6" id="KW-0378">Hydrolase</keyword>
<keyword evidence="11" id="KW-1185">Reference proteome</keyword>
<keyword evidence="2" id="KW-0479">Metal-binding</keyword>
<keyword evidence="7" id="KW-0472">Membrane</keyword>
<dbReference type="GO" id="GO:0004222">
    <property type="term" value="F:metalloendopeptidase activity"/>
    <property type="evidence" value="ECO:0007669"/>
    <property type="project" value="InterPro"/>
</dbReference>
<keyword evidence="4 6" id="KW-0862">Zinc</keyword>
<proteinExistence type="inferred from homology"/>
<dbReference type="InterPro" id="IPR001915">
    <property type="entry name" value="Peptidase_M48"/>
</dbReference>
<dbReference type="RefSeq" id="WP_223178113.1">
    <property type="nucleotide sequence ID" value="NZ_JACIEU010000004.1"/>
</dbReference>
<dbReference type="EMBL" id="JACIEU010000004">
    <property type="protein sequence ID" value="MBB4147496.1"/>
    <property type="molecule type" value="Genomic_DNA"/>
</dbReference>
<dbReference type="PANTHER" id="PTHR10120">
    <property type="entry name" value="CAAX PRENYL PROTEASE 1"/>
    <property type="match status" value="1"/>
</dbReference>
<dbReference type="AlphaFoldDB" id="A0A7W6LN89"/>
<feature type="transmembrane region" description="Helical" evidence="7">
    <location>
        <begin position="299"/>
        <end position="319"/>
    </location>
</feature>
<feature type="transmembrane region" description="Helical" evidence="7">
    <location>
        <begin position="74"/>
        <end position="99"/>
    </location>
</feature>
<dbReference type="EC" id="3.4.24.84" evidence="10"/>
<feature type="transmembrane region" description="Helical" evidence="7">
    <location>
        <begin position="260"/>
        <end position="278"/>
    </location>
</feature>
<keyword evidence="7" id="KW-0812">Transmembrane</keyword>
<evidence type="ECO:0000256" key="6">
    <source>
        <dbReference type="RuleBase" id="RU003983"/>
    </source>
</evidence>
<reference evidence="10 11" key="1">
    <citation type="submission" date="2020-08" db="EMBL/GenBank/DDBJ databases">
        <title>Genomic Encyclopedia of Type Strains, Phase IV (KMG-IV): sequencing the most valuable type-strain genomes for metagenomic binning, comparative biology and taxonomic classification.</title>
        <authorList>
            <person name="Goeker M."/>
        </authorList>
    </citation>
    <scope>NUCLEOTIDE SEQUENCE [LARGE SCALE GENOMIC DNA]</scope>
    <source>
        <strain evidence="10 11">DSM 19371</strain>
    </source>
</reference>
<evidence type="ECO:0000259" key="8">
    <source>
        <dbReference type="Pfam" id="PF01435"/>
    </source>
</evidence>
<evidence type="ECO:0000313" key="10">
    <source>
        <dbReference type="EMBL" id="MBB4147496.1"/>
    </source>
</evidence>
<dbReference type="GO" id="GO:0006508">
    <property type="term" value="P:proteolysis"/>
    <property type="evidence" value="ECO:0007669"/>
    <property type="project" value="UniProtKB-KW"/>
</dbReference>
<protein>
    <submittedName>
        <fullName evidence="10">STE24 endopeptidase</fullName>
        <ecNumber evidence="10">3.4.24.84</ecNumber>
    </submittedName>
</protein>
<dbReference type="Gene3D" id="3.30.2010.10">
    <property type="entry name" value="Metalloproteases ('zincins'), catalytic domain"/>
    <property type="match status" value="1"/>
</dbReference>
<evidence type="ECO:0000256" key="2">
    <source>
        <dbReference type="ARBA" id="ARBA00022723"/>
    </source>
</evidence>
<gene>
    <name evidence="10" type="ORF">GGQ90_001267</name>
</gene>
<dbReference type="InterPro" id="IPR032456">
    <property type="entry name" value="Peptidase_M48_N"/>
</dbReference>
<evidence type="ECO:0000256" key="7">
    <source>
        <dbReference type="SAM" id="Phobius"/>
    </source>
</evidence>
<evidence type="ECO:0000259" key="9">
    <source>
        <dbReference type="Pfam" id="PF16491"/>
    </source>
</evidence>
<evidence type="ECO:0000256" key="5">
    <source>
        <dbReference type="ARBA" id="ARBA00023049"/>
    </source>
</evidence>
<sequence length="393" mass="43485">MSIPHFNPDAATAAYLATLSPGQHERAIAYTQGGHWLLLWGTLITIVAMTLIWRSGVLARVGRRVHVRRPNLAVFLSALLFFLLDWLIELPWSIYAGWWRERSYGLTSQGFGGWLGEDILSSAISIPLLALLAVAIYALMRRTPRWWWAWSGLVVVAGIILMVVIAPVAIEPLFNTYTPAPAGPTRDAVVELAHRAGVPGDKIYIYDGSKQSERYTANVSGLFGTARVAMSDTMFKRGADLAEVRGVVGHEMGHYAEHHVLWLAGGMSLLAMLLFFLVDRLYPVAARWFGAGRAISDPAHMPVAWAVAAVVGIFLVPLMNSISRHDENAADRFSLKVAHEPDGLAKALVKTIEYRASSPSRLEEIFFYDHPSVERRIHAAMVWKAENPQLVGK</sequence>
<evidence type="ECO:0000313" key="11">
    <source>
        <dbReference type="Proteomes" id="UP000590524"/>
    </source>
</evidence>
<dbReference type="GO" id="GO:0046872">
    <property type="term" value="F:metal ion binding"/>
    <property type="evidence" value="ECO:0007669"/>
    <property type="project" value="UniProtKB-KW"/>
</dbReference>
<feature type="domain" description="CAAX prenyl protease 1 N-terminal" evidence="9">
    <location>
        <begin position="18"/>
        <end position="176"/>
    </location>
</feature>
<name>A0A7W6LN89_9SPHN</name>
<evidence type="ECO:0000256" key="3">
    <source>
        <dbReference type="ARBA" id="ARBA00022801"/>
    </source>
</evidence>
<dbReference type="Proteomes" id="UP000590524">
    <property type="component" value="Unassembled WGS sequence"/>
</dbReference>
<accession>A0A7W6LN89</accession>
<keyword evidence="5 6" id="KW-0482">Metalloprotease</keyword>
<feature type="domain" description="Peptidase M48" evidence="8">
    <location>
        <begin position="187"/>
        <end position="380"/>
    </location>
</feature>